<dbReference type="Gene3D" id="3.80.10.10">
    <property type="entry name" value="Ribonuclease Inhibitor"/>
    <property type="match status" value="1"/>
</dbReference>
<dbReference type="AlphaFoldDB" id="A0A8H5FTW3"/>
<accession>A0A8H5FTW3</accession>
<keyword evidence="2" id="KW-1185">Reference proteome</keyword>
<evidence type="ECO:0000313" key="1">
    <source>
        <dbReference type="EMBL" id="KAF5349001.1"/>
    </source>
</evidence>
<name>A0A8H5FTW3_9AGAR</name>
<evidence type="ECO:0008006" key="3">
    <source>
        <dbReference type="Google" id="ProtNLM"/>
    </source>
</evidence>
<evidence type="ECO:0000313" key="2">
    <source>
        <dbReference type="Proteomes" id="UP000559256"/>
    </source>
</evidence>
<sequence>MASTAHITSSLWSSLFIDLLNYEQWPSPYPNSASLNAMLDHHLKLSRNFPLHISLILPESNEDTRYVLKTLSACSARWASLYLDTDWDLLRDCDFRRVANNLPLLKQLWIEGFTSSLSQEITGPFQSAPILTELSIQGHRPPSPSSDARLCFPWNQLANLTLRHCLTSTALQYLELASQARQIALLRCSNNDFRARPGQYPRVIRCHRLLQSLCITIDDRDPELSVIFNHLTLPSLTDLQIAGFVDEDEDNIDGPPSSENFFFTSEQGAITSFFARSECRLTSLSLKNLPLHDIEIISFLQQIPSLTVLTIHEQLDKDEYDATSFTSHFFECLTIGYTEPTCTLLPRLAELDLRYDVSSFPTSDFLRMIQSRWIPDAAYAAQLGVDSLTSVTLRPQKHQDGKNVELGLDSLKALHVAGLCVSVS</sequence>
<dbReference type="OrthoDB" id="2884727at2759"/>
<dbReference type="SUPFAM" id="SSF52047">
    <property type="entry name" value="RNI-like"/>
    <property type="match status" value="1"/>
</dbReference>
<dbReference type="Proteomes" id="UP000559256">
    <property type="component" value="Unassembled WGS sequence"/>
</dbReference>
<reference evidence="1 2" key="1">
    <citation type="journal article" date="2020" name="ISME J.">
        <title>Uncovering the hidden diversity of litter-decomposition mechanisms in mushroom-forming fungi.</title>
        <authorList>
            <person name="Floudas D."/>
            <person name="Bentzer J."/>
            <person name="Ahren D."/>
            <person name="Johansson T."/>
            <person name="Persson P."/>
            <person name="Tunlid A."/>
        </authorList>
    </citation>
    <scope>NUCLEOTIDE SEQUENCE [LARGE SCALE GENOMIC DNA]</scope>
    <source>
        <strain evidence="1 2">CBS 291.85</strain>
    </source>
</reference>
<dbReference type="EMBL" id="JAACJM010000083">
    <property type="protein sequence ID" value="KAF5349001.1"/>
    <property type="molecule type" value="Genomic_DNA"/>
</dbReference>
<comment type="caution">
    <text evidence="1">The sequence shown here is derived from an EMBL/GenBank/DDBJ whole genome shotgun (WGS) entry which is preliminary data.</text>
</comment>
<proteinExistence type="predicted"/>
<protein>
    <recommendedName>
        <fullName evidence="3">F-box domain-containing protein</fullName>
    </recommendedName>
</protein>
<gene>
    <name evidence="1" type="ORF">D9758_012730</name>
</gene>
<dbReference type="InterPro" id="IPR032675">
    <property type="entry name" value="LRR_dom_sf"/>
</dbReference>
<organism evidence="1 2">
    <name type="scientific">Tetrapyrgos nigripes</name>
    <dbReference type="NCBI Taxonomy" id="182062"/>
    <lineage>
        <taxon>Eukaryota</taxon>
        <taxon>Fungi</taxon>
        <taxon>Dikarya</taxon>
        <taxon>Basidiomycota</taxon>
        <taxon>Agaricomycotina</taxon>
        <taxon>Agaricomycetes</taxon>
        <taxon>Agaricomycetidae</taxon>
        <taxon>Agaricales</taxon>
        <taxon>Marasmiineae</taxon>
        <taxon>Marasmiaceae</taxon>
        <taxon>Tetrapyrgos</taxon>
    </lineage>
</organism>